<keyword evidence="3" id="KW-1185">Reference proteome</keyword>
<dbReference type="RefSeq" id="WP_179910741.1">
    <property type="nucleotide sequence ID" value="NZ_CP058910.1"/>
</dbReference>
<accession>A0A7D5SPL0</accession>
<dbReference type="EMBL" id="CP058910">
    <property type="protein sequence ID" value="QLH76807.1"/>
    <property type="molecule type" value="Genomic_DNA"/>
</dbReference>
<feature type="compositionally biased region" description="Polar residues" evidence="1">
    <location>
        <begin position="76"/>
        <end position="87"/>
    </location>
</feature>
<evidence type="ECO:0000313" key="3">
    <source>
        <dbReference type="Proteomes" id="UP000509667"/>
    </source>
</evidence>
<name>A0A7D5SPL0_9EURY</name>
<protein>
    <submittedName>
        <fullName evidence="2">Uncharacterized protein</fullName>
    </submittedName>
</protein>
<reference evidence="2 3" key="1">
    <citation type="submission" date="2020-07" db="EMBL/GenBank/DDBJ databases">
        <title>Halosimplex pelagicum sp. nov. and Halosimplex rubrum sp. nov., isolated from salted brown alga Laminaria, and emended description of the genus Halosimplex.</title>
        <authorList>
            <person name="Cui H."/>
        </authorList>
    </citation>
    <scope>NUCLEOTIDE SEQUENCE [LARGE SCALE GENOMIC DNA]</scope>
    <source>
        <strain evidence="2 3">R27</strain>
    </source>
</reference>
<dbReference type="AlphaFoldDB" id="A0A7D5SPL0"/>
<organism evidence="2 3">
    <name type="scientific">Halosimplex rubrum</name>
    <dbReference type="NCBI Taxonomy" id="869889"/>
    <lineage>
        <taxon>Archaea</taxon>
        <taxon>Methanobacteriati</taxon>
        <taxon>Methanobacteriota</taxon>
        <taxon>Stenosarchaea group</taxon>
        <taxon>Halobacteria</taxon>
        <taxon>Halobacteriales</taxon>
        <taxon>Haloarculaceae</taxon>
        <taxon>Halosimplex</taxon>
    </lineage>
</organism>
<evidence type="ECO:0000313" key="2">
    <source>
        <dbReference type="EMBL" id="QLH76807.1"/>
    </source>
</evidence>
<dbReference type="KEGG" id="hrr:HZS55_05575"/>
<proteinExistence type="predicted"/>
<gene>
    <name evidence="2" type="ORF">HZS55_05575</name>
</gene>
<dbReference type="Proteomes" id="UP000509667">
    <property type="component" value="Chromosome"/>
</dbReference>
<dbReference type="GeneID" id="56077312"/>
<sequence>MVGASLLAARLIQVGGDAAIRRLTRTIPGDVDRVVLRSVHPALYATVLAAGGYLGTRLLTTDPGWIDPATATAQTRSIAPWSTASGSERSDDTAAGPVSKGNYAPVAHSLP</sequence>
<dbReference type="OrthoDB" id="121853at2157"/>
<feature type="region of interest" description="Disordered" evidence="1">
    <location>
        <begin position="76"/>
        <end position="111"/>
    </location>
</feature>
<evidence type="ECO:0000256" key="1">
    <source>
        <dbReference type="SAM" id="MobiDB-lite"/>
    </source>
</evidence>